<dbReference type="NCBIfam" id="TIGR00585">
    <property type="entry name" value="mutl"/>
    <property type="match status" value="1"/>
</dbReference>
<dbReference type="Gene3D" id="3.30.1370.100">
    <property type="entry name" value="MutL, C-terminal domain, regulatory subdomain"/>
    <property type="match status" value="1"/>
</dbReference>
<keyword evidence="3 5" id="KW-0227">DNA damage</keyword>
<evidence type="ECO:0000313" key="9">
    <source>
        <dbReference type="Proteomes" id="UP000323176"/>
    </source>
</evidence>
<protein>
    <recommendedName>
        <fullName evidence="2 5">DNA mismatch repair protein MutL</fullName>
    </recommendedName>
</protein>
<accession>A0A5C8F3M1</accession>
<dbReference type="InterPro" id="IPR014762">
    <property type="entry name" value="DNA_mismatch_repair_CS"/>
</dbReference>
<dbReference type="InterPro" id="IPR036890">
    <property type="entry name" value="HATPase_C_sf"/>
</dbReference>
<evidence type="ECO:0000256" key="1">
    <source>
        <dbReference type="ARBA" id="ARBA00006082"/>
    </source>
</evidence>
<dbReference type="InterPro" id="IPR042121">
    <property type="entry name" value="MutL_C_regsub"/>
</dbReference>
<evidence type="ECO:0000256" key="4">
    <source>
        <dbReference type="ARBA" id="ARBA00023204"/>
    </source>
</evidence>
<dbReference type="CDD" id="cd00782">
    <property type="entry name" value="MutL_Trans"/>
    <property type="match status" value="1"/>
</dbReference>
<dbReference type="GO" id="GO:0032300">
    <property type="term" value="C:mismatch repair complex"/>
    <property type="evidence" value="ECO:0007669"/>
    <property type="project" value="InterPro"/>
</dbReference>
<dbReference type="EMBL" id="SAXY01000025">
    <property type="protein sequence ID" value="TXJ43964.1"/>
    <property type="molecule type" value="Genomic_DNA"/>
</dbReference>
<dbReference type="PANTHER" id="PTHR10073">
    <property type="entry name" value="DNA MISMATCH REPAIR PROTEIN MLH, PMS, MUTL"/>
    <property type="match status" value="1"/>
</dbReference>
<dbReference type="PANTHER" id="PTHR10073:SF12">
    <property type="entry name" value="DNA MISMATCH REPAIR PROTEIN MLH1"/>
    <property type="match status" value="1"/>
</dbReference>
<dbReference type="PROSITE" id="PS00058">
    <property type="entry name" value="DNA_MISMATCH_REPAIR_1"/>
    <property type="match status" value="1"/>
</dbReference>
<dbReference type="InterPro" id="IPR020667">
    <property type="entry name" value="DNA_mismatch_repair_MutL"/>
</dbReference>
<dbReference type="Gene3D" id="3.30.565.10">
    <property type="entry name" value="Histidine kinase-like ATPase, C-terminal domain"/>
    <property type="match status" value="1"/>
</dbReference>
<dbReference type="GO" id="GO:0005524">
    <property type="term" value="F:ATP binding"/>
    <property type="evidence" value="ECO:0007669"/>
    <property type="project" value="InterPro"/>
</dbReference>
<dbReference type="InterPro" id="IPR014721">
    <property type="entry name" value="Ribsml_uS5_D2-typ_fold_subgr"/>
</dbReference>
<dbReference type="Pfam" id="PF13589">
    <property type="entry name" value="HATPase_c_3"/>
    <property type="match status" value="1"/>
</dbReference>
<dbReference type="Proteomes" id="UP000323176">
    <property type="component" value="Unassembled WGS sequence"/>
</dbReference>
<dbReference type="InterPro" id="IPR014790">
    <property type="entry name" value="MutL_C"/>
</dbReference>
<dbReference type="FunFam" id="3.30.565.10:FF:000003">
    <property type="entry name" value="DNA mismatch repair endonuclease MutL"/>
    <property type="match status" value="1"/>
</dbReference>
<organism evidence="8 9">
    <name type="scientific">Brachyspira pilosicoli</name>
    <name type="common">Serpulina pilosicoli</name>
    <dbReference type="NCBI Taxonomy" id="52584"/>
    <lineage>
        <taxon>Bacteria</taxon>
        <taxon>Pseudomonadati</taxon>
        <taxon>Spirochaetota</taxon>
        <taxon>Spirochaetia</taxon>
        <taxon>Brachyspirales</taxon>
        <taxon>Brachyspiraceae</taxon>
        <taxon>Brachyspira</taxon>
    </lineage>
</organism>
<comment type="function">
    <text evidence="5">This protein is involved in the repair of mismatches in DNA. It is required for dam-dependent methyl-directed DNA mismatch repair. May act as a 'molecular matchmaker', a protein that promotes the formation of a stable complex between two or more DNA-binding proteins in an ATP-dependent manner without itself being part of a final effector complex.</text>
</comment>
<comment type="similarity">
    <text evidence="1 5">Belongs to the DNA mismatch repair MutL/HexB family.</text>
</comment>
<sequence>MKKSIMKLPQSVANRIAAGEIIERPSSMLKELLENAVDSGADNIEVKVEDAGIKTMIVEDNGSGMAFDELPLAITHHATSKIYSIEDLDNIYTLGFRGEALASIADVTNLEIVSKSIDEKTGGKIVVEAGKILEHKPYASVNGTKITAKNLFFNIPARYKFLKHISREFYLVKEVFDMEALVQPNITIKLYNNGKLVNSYLKVDNLKDRIENYLNDSNIFSNLIELNIEKNDINIYGLFSNSKISQSMRKNNFIFLNNRPIENRVIAYAIKNAYSNAIPKERYPFFFLYINVDTNKVDVNVHPSKKEVRIKNERDISGIIYNAIYNNINSVNNFSSVNIEVDVDKDITPTFPLQSSNNITTNNPNNNFSNNNFDEAKTSNNFQFNNELVSNANNELYNKNDINNNNNNNLETQKNNIEFGEYVKVVGQVFSSYIIAERGGEMYIIDQHAAYERLNYERIYKTLINGKLEYEKLLIPCEIEYIDYEIDILNSSKEQIESIGIKFEANSKNSIIIDEVPIYIPKNQKIEKVIKDILDIYISKESNNSLEKLIKHTCSTISCKYSPKAGDKLSINDMQTLLDLLEEENILTNCPHGRPFVLRLSKDYLDKKFFR</sequence>
<gene>
    <name evidence="5 8" type="primary">mutL</name>
    <name evidence="8" type="ORF">EPJ72_03790</name>
</gene>
<name>A0A5C8F3M1_BRAPL</name>
<evidence type="ECO:0000256" key="2">
    <source>
        <dbReference type="ARBA" id="ARBA00021975"/>
    </source>
</evidence>
<evidence type="ECO:0000256" key="3">
    <source>
        <dbReference type="ARBA" id="ARBA00022763"/>
    </source>
</evidence>
<feature type="domain" description="MutL C-terminal dimerisation" evidence="6">
    <location>
        <begin position="425"/>
        <end position="569"/>
    </location>
</feature>
<evidence type="ECO:0000259" key="7">
    <source>
        <dbReference type="SMART" id="SM01340"/>
    </source>
</evidence>
<dbReference type="GO" id="GO:0030983">
    <property type="term" value="F:mismatched DNA binding"/>
    <property type="evidence" value="ECO:0007669"/>
    <property type="project" value="InterPro"/>
</dbReference>
<dbReference type="SMART" id="SM00853">
    <property type="entry name" value="MutL_C"/>
    <property type="match status" value="1"/>
</dbReference>
<dbReference type="SUPFAM" id="SSF54211">
    <property type="entry name" value="Ribosomal protein S5 domain 2-like"/>
    <property type="match status" value="1"/>
</dbReference>
<evidence type="ECO:0000313" key="8">
    <source>
        <dbReference type="EMBL" id="TXJ43964.1"/>
    </source>
</evidence>
<reference evidence="8 9" key="1">
    <citation type="journal article" date="1992" name="Lakartidningen">
        <title>[Penicillin V and not amoxicillin is the first choice preparation in acute otitis].</title>
        <authorList>
            <person name="Kamme C."/>
            <person name="Lundgren K."/>
            <person name="Prellner K."/>
        </authorList>
    </citation>
    <scope>NUCLEOTIDE SEQUENCE [LARGE SCALE GENOMIC DNA]</scope>
    <source>
        <strain evidence="8 9">PC5538III-hc</strain>
    </source>
</reference>
<dbReference type="InterPro" id="IPR037198">
    <property type="entry name" value="MutL_C_sf"/>
</dbReference>
<dbReference type="HAMAP" id="MF_00149">
    <property type="entry name" value="DNA_mis_repair"/>
    <property type="match status" value="1"/>
</dbReference>
<dbReference type="SUPFAM" id="SSF55874">
    <property type="entry name" value="ATPase domain of HSP90 chaperone/DNA topoisomerase II/histidine kinase"/>
    <property type="match status" value="1"/>
</dbReference>
<dbReference type="Pfam" id="PF01119">
    <property type="entry name" value="DNA_mis_repair"/>
    <property type="match status" value="1"/>
</dbReference>
<keyword evidence="4 5" id="KW-0234">DNA repair</keyword>
<dbReference type="GO" id="GO:0016887">
    <property type="term" value="F:ATP hydrolysis activity"/>
    <property type="evidence" value="ECO:0007669"/>
    <property type="project" value="InterPro"/>
</dbReference>
<keyword evidence="8" id="KW-0540">Nuclease</keyword>
<feature type="domain" description="DNA mismatch repair protein S5" evidence="7">
    <location>
        <begin position="211"/>
        <end position="329"/>
    </location>
</feature>
<dbReference type="Pfam" id="PF08676">
    <property type="entry name" value="MutL_C"/>
    <property type="match status" value="1"/>
</dbReference>
<dbReference type="InterPro" id="IPR020568">
    <property type="entry name" value="Ribosomal_Su5_D2-typ_SF"/>
</dbReference>
<dbReference type="InterPro" id="IPR042120">
    <property type="entry name" value="MutL_C_dimsub"/>
</dbReference>
<keyword evidence="8" id="KW-0378">Hydrolase</keyword>
<dbReference type="CDD" id="cd16926">
    <property type="entry name" value="HATPase_MutL-MLH-PMS-like"/>
    <property type="match status" value="1"/>
</dbReference>
<dbReference type="SMART" id="SM01340">
    <property type="entry name" value="DNA_mis_repair"/>
    <property type="match status" value="1"/>
</dbReference>
<dbReference type="Gene3D" id="3.30.230.10">
    <property type="match status" value="1"/>
</dbReference>
<keyword evidence="8" id="KW-0255">Endonuclease</keyword>
<comment type="caution">
    <text evidence="8">The sequence shown here is derived from an EMBL/GenBank/DDBJ whole genome shotgun (WGS) entry which is preliminary data.</text>
</comment>
<dbReference type="SUPFAM" id="SSF118116">
    <property type="entry name" value="DNA mismatch repair protein MutL"/>
    <property type="match status" value="1"/>
</dbReference>
<dbReference type="InterPro" id="IPR038973">
    <property type="entry name" value="MutL/Mlh/Pms-like"/>
</dbReference>
<dbReference type="AlphaFoldDB" id="A0A5C8F3M1"/>
<dbReference type="OrthoDB" id="9763467at2"/>
<dbReference type="InterPro" id="IPR002099">
    <property type="entry name" value="MutL/Mlh/PMS"/>
</dbReference>
<dbReference type="InterPro" id="IPR013507">
    <property type="entry name" value="DNA_mismatch_S5_2-like"/>
</dbReference>
<evidence type="ECO:0000259" key="6">
    <source>
        <dbReference type="SMART" id="SM00853"/>
    </source>
</evidence>
<dbReference type="GO" id="GO:0140664">
    <property type="term" value="F:ATP-dependent DNA damage sensor activity"/>
    <property type="evidence" value="ECO:0007669"/>
    <property type="project" value="InterPro"/>
</dbReference>
<dbReference type="GO" id="GO:0006298">
    <property type="term" value="P:mismatch repair"/>
    <property type="evidence" value="ECO:0007669"/>
    <property type="project" value="UniProtKB-UniRule"/>
</dbReference>
<proteinExistence type="inferred from homology"/>
<dbReference type="GO" id="GO:0004519">
    <property type="term" value="F:endonuclease activity"/>
    <property type="evidence" value="ECO:0007669"/>
    <property type="project" value="UniProtKB-KW"/>
</dbReference>
<dbReference type="Gene3D" id="3.30.1540.20">
    <property type="entry name" value="MutL, C-terminal domain, dimerisation subdomain"/>
    <property type="match status" value="1"/>
</dbReference>
<evidence type="ECO:0000256" key="5">
    <source>
        <dbReference type="HAMAP-Rule" id="MF_00149"/>
    </source>
</evidence>